<feature type="region of interest" description="Disordered" evidence="1">
    <location>
        <begin position="1"/>
        <end position="29"/>
    </location>
</feature>
<name>X1EDD3_9ZZZZ</name>
<dbReference type="AlphaFoldDB" id="X1EDD3"/>
<feature type="non-terminal residue" evidence="2">
    <location>
        <position position="1"/>
    </location>
</feature>
<evidence type="ECO:0000256" key="1">
    <source>
        <dbReference type="SAM" id="MobiDB-lite"/>
    </source>
</evidence>
<reference evidence="2" key="1">
    <citation type="journal article" date="2014" name="Front. Microbiol.">
        <title>High frequency of phylogenetically diverse reductive dehalogenase-homologous genes in deep subseafloor sedimentary metagenomes.</title>
        <authorList>
            <person name="Kawai M."/>
            <person name="Futagami T."/>
            <person name="Toyoda A."/>
            <person name="Takaki Y."/>
            <person name="Nishi S."/>
            <person name="Hori S."/>
            <person name="Arai W."/>
            <person name="Tsubouchi T."/>
            <person name="Morono Y."/>
            <person name="Uchiyama I."/>
            <person name="Ito T."/>
            <person name="Fujiyama A."/>
            <person name="Inagaki F."/>
            <person name="Takami H."/>
        </authorList>
    </citation>
    <scope>NUCLEOTIDE SEQUENCE</scope>
    <source>
        <strain evidence="2">Expedition CK06-06</strain>
    </source>
</reference>
<sequence>LEKTHGSGTSAVVYPWGGYQHGPVTLDSP</sequence>
<feature type="compositionally biased region" description="Polar residues" evidence="1">
    <location>
        <begin position="1"/>
        <end position="10"/>
    </location>
</feature>
<gene>
    <name evidence="2" type="ORF">S01H4_60883</name>
</gene>
<protein>
    <submittedName>
        <fullName evidence="2">Uncharacterized protein</fullName>
    </submittedName>
</protein>
<comment type="caution">
    <text evidence="2">The sequence shown here is derived from an EMBL/GenBank/DDBJ whole genome shotgun (WGS) entry which is preliminary data.</text>
</comment>
<dbReference type="EMBL" id="BART01035990">
    <property type="protein sequence ID" value="GAH06673.1"/>
    <property type="molecule type" value="Genomic_DNA"/>
</dbReference>
<proteinExistence type="predicted"/>
<organism evidence="2">
    <name type="scientific">marine sediment metagenome</name>
    <dbReference type="NCBI Taxonomy" id="412755"/>
    <lineage>
        <taxon>unclassified sequences</taxon>
        <taxon>metagenomes</taxon>
        <taxon>ecological metagenomes</taxon>
    </lineage>
</organism>
<accession>X1EDD3</accession>
<evidence type="ECO:0000313" key="2">
    <source>
        <dbReference type="EMBL" id="GAH06673.1"/>
    </source>
</evidence>